<evidence type="ECO:0000313" key="1">
    <source>
        <dbReference type="EMBL" id="KAH7985544.1"/>
    </source>
</evidence>
<organism evidence="1 2">
    <name type="scientific">Rhipicephalus sanguineus</name>
    <name type="common">Brown dog tick</name>
    <name type="synonym">Ixodes sanguineus</name>
    <dbReference type="NCBI Taxonomy" id="34632"/>
    <lineage>
        <taxon>Eukaryota</taxon>
        <taxon>Metazoa</taxon>
        <taxon>Ecdysozoa</taxon>
        <taxon>Arthropoda</taxon>
        <taxon>Chelicerata</taxon>
        <taxon>Arachnida</taxon>
        <taxon>Acari</taxon>
        <taxon>Parasitiformes</taxon>
        <taxon>Ixodida</taxon>
        <taxon>Ixodoidea</taxon>
        <taxon>Ixodidae</taxon>
        <taxon>Rhipicephalinae</taxon>
        <taxon>Rhipicephalus</taxon>
        <taxon>Rhipicephalus</taxon>
    </lineage>
</organism>
<reference evidence="1" key="2">
    <citation type="submission" date="2021-09" db="EMBL/GenBank/DDBJ databases">
        <authorList>
            <person name="Jia N."/>
            <person name="Wang J."/>
            <person name="Shi W."/>
            <person name="Du L."/>
            <person name="Sun Y."/>
            <person name="Zhan W."/>
            <person name="Jiang J."/>
            <person name="Wang Q."/>
            <person name="Zhang B."/>
            <person name="Ji P."/>
            <person name="Sakyi L.B."/>
            <person name="Cui X."/>
            <person name="Yuan T."/>
            <person name="Jiang B."/>
            <person name="Yang W."/>
            <person name="Lam T.T.-Y."/>
            <person name="Chang Q."/>
            <person name="Ding S."/>
            <person name="Wang X."/>
            <person name="Zhu J."/>
            <person name="Ruan X."/>
            <person name="Zhao L."/>
            <person name="Wei J."/>
            <person name="Que T."/>
            <person name="Du C."/>
            <person name="Cheng J."/>
            <person name="Dai P."/>
            <person name="Han X."/>
            <person name="Huang E."/>
            <person name="Gao Y."/>
            <person name="Liu J."/>
            <person name="Shao H."/>
            <person name="Ye R."/>
            <person name="Li L."/>
            <person name="Wei W."/>
            <person name="Wang X."/>
            <person name="Wang C."/>
            <person name="Huo Q."/>
            <person name="Li W."/>
            <person name="Guo W."/>
            <person name="Chen H."/>
            <person name="Chen S."/>
            <person name="Zhou L."/>
            <person name="Zhou L."/>
            <person name="Ni X."/>
            <person name="Tian J."/>
            <person name="Zhou Y."/>
            <person name="Sheng Y."/>
            <person name="Liu T."/>
            <person name="Pan Y."/>
            <person name="Xia L."/>
            <person name="Li J."/>
            <person name="Zhao F."/>
            <person name="Cao W."/>
        </authorList>
    </citation>
    <scope>NUCLEOTIDE SEQUENCE</scope>
    <source>
        <strain evidence="1">Rsan-2018</strain>
        <tissue evidence="1">Larvae</tissue>
    </source>
</reference>
<dbReference type="EMBL" id="JABSTV010000855">
    <property type="protein sequence ID" value="KAH7985544.1"/>
    <property type="molecule type" value="Genomic_DNA"/>
</dbReference>
<proteinExistence type="predicted"/>
<gene>
    <name evidence="1" type="ORF">HPB52_025574</name>
</gene>
<name>A0A9D4YRJ5_RHISA</name>
<dbReference type="AlphaFoldDB" id="A0A9D4YRJ5"/>
<sequence>MITCAMSNTNDVEEAEELAIGLALNIPGRTTVVPDSQQAYRRFYSGWVSRLVLRALKGK</sequence>
<keyword evidence="2" id="KW-1185">Reference proteome</keyword>
<accession>A0A9D4YRJ5</accession>
<reference evidence="1" key="1">
    <citation type="journal article" date="2020" name="Cell">
        <title>Large-Scale Comparative Analyses of Tick Genomes Elucidate Their Genetic Diversity and Vector Capacities.</title>
        <authorList>
            <consortium name="Tick Genome and Microbiome Consortium (TIGMIC)"/>
            <person name="Jia N."/>
            <person name="Wang J."/>
            <person name="Shi W."/>
            <person name="Du L."/>
            <person name="Sun Y."/>
            <person name="Zhan W."/>
            <person name="Jiang J.F."/>
            <person name="Wang Q."/>
            <person name="Zhang B."/>
            <person name="Ji P."/>
            <person name="Bell-Sakyi L."/>
            <person name="Cui X.M."/>
            <person name="Yuan T.T."/>
            <person name="Jiang B.G."/>
            <person name="Yang W.F."/>
            <person name="Lam T.T."/>
            <person name="Chang Q.C."/>
            <person name="Ding S.J."/>
            <person name="Wang X.J."/>
            <person name="Zhu J.G."/>
            <person name="Ruan X.D."/>
            <person name="Zhao L."/>
            <person name="Wei J.T."/>
            <person name="Ye R.Z."/>
            <person name="Que T.C."/>
            <person name="Du C.H."/>
            <person name="Zhou Y.H."/>
            <person name="Cheng J.X."/>
            <person name="Dai P.F."/>
            <person name="Guo W.B."/>
            <person name="Han X.H."/>
            <person name="Huang E.J."/>
            <person name="Li L.F."/>
            <person name="Wei W."/>
            <person name="Gao Y.C."/>
            <person name="Liu J.Z."/>
            <person name="Shao H.Z."/>
            <person name="Wang X."/>
            <person name="Wang C.C."/>
            <person name="Yang T.C."/>
            <person name="Huo Q.B."/>
            <person name="Li W."/>
            <person name="Chen H.Y."/>
            <person name="Chen S.E."/>
            <person name="Zhou L.G."/>
            <person name="Ni X.B."/>
            <person name="Tian J.H."/>
            <person name="Sheng Y."/>
            <person name="Liu T."/>
            <person name="Pan Y.S."/>
            <person name="Xia L.Y."/>
            <person name="Li J."/>
            <person name="Zhao F."/>
            <person name="Cao W.C."/>
        </authorList>
    </citation>
    <scope>NUCLEOTIDE SEQUENCE</scope>
    <source>
        <strain evidence="1">Rsan-2018</strain>
    </source>
</reference>
<evidence type="ECO:0000313" key="2">
    <source>
        <dbReference type="Proteomes" id="UP000821837"/>
    </source>
</evidence>
<protein>
    <submittedName>
        <fullName evidence="1">Uncharacterized protein</fullName>
    </submittedName>
</protein>
<dbReference type="Proteomes" id="UP000821837">
    <property type="component" value="Unassembled WGS sequence"/>
</dbReference>
<comment type="caution">
    <text evidence="1">The sequence shown here is derived from an EMBL/GenBank/DDBJ whole genome shotgun (WGS) entry which is preliminary data.</text>
</comment>